<dbReference type="EMBL" id="MFBT01000012">
    <property type="protein sequence ID" value="OGD99670.1"/>
    <property type="molecule type" value="Genomic_DNA"/>
</dbReference>
<feature type="domain" description="Glycosyltransferase RgtA/B/C/D-like" evidence="2">
    <location>
        <begin position="23"/>
        <end position="178"/>
    </location>
</feature>
<dbReference type="InterPro" id="IPR038731">
    <property type="entry name" value="RgtA/B/C-like"/>
</dbReference>
<dbReference type="Proteomes" id="UP000177039">
    <property type="component" value="Unassembled WGS sequence"/>
</dbReference>
<sequence>MVVYPYLLNNGFSLYKDIINPYPPLMVGFLSIFSKISGYGPIPFQILTWLMILVTNLSIFFVTQKLFKNSSLALLSTLFFVILSVPFLINGLWFDLVQTPLIIFSFYFFYQYLSKKKSEQLFFSFFLLTIAFFIKQQTLWLIAFFIIVLIVKSGKKTKEIFIKNPFISLPFFFLIFLQIIIFWQKGLIWEYLYWVYYFPFFLASKMPGYVLFPTIRQLVTVSALFLLFTPIILKKNLKLIFPVVTGLVLVLFAYPRFDYFHLIPTLAILSLVVGQNLKAFSKSKLKAQTIFVLSLIFLSIFTIKYFKNNLTREVRFFEKDMYGQAAFLKKITVKDEPVYIQNGPDQLLPLAQRLPIKPWAIQFPWYLELEGIQDRILEGLKQEKPKFIIYKPYDSLLRYEIGGYRPQKIADFVEQNYQNLIKISDTLWLKVKQ</sequence>
<evidence type="ECO:0000313" key="3">
    <source>
        <dbReference type="EMBL" id="OGD99670.1"/>
    </source>
</evidence>
<feature type="transmembrane region" description="Helical" evidence="1">
    <location>
        <begin position="72"/>
        <end position="90"/>
    </location>
</feature>
<keyword evidence="1" id="KW-1133">Transmembrane helix</keyword>
<dbReference type="AlphaFoldDB" id="A0A1F5H6B2"/>
<comment type="caution">
    <text evidence="3">The sequence shown here is derived from an EMBL/GenBank/DDBJ whole genome shotgun (WGS) entry which is preliminary data.</text>
</comment>
<feature type="transmembrane region" description="Helical" evidence="1">
    <location>
        <begin position="239"/>
        <end position="254"/>
    </location>
</feature>
<keyword evidence="1" id="KW-0812">Transmembrane</keyword>
<keyword evidence="1" id="KW-0472">Membrane</keyword>
<dbReference type="Pfam" id="PF13231">
    <property type="entry name" value="PMT_2"/>
    <property type="match status" value="1"/>
</dbReference>
<feature type="transmembrane region" description="Helical" evidence="1">
    <location>
        <begin position="125"/>
        <end position="151"/>
    </location>
</feature>
<accession>A0A1F5H6B2</accession>
<evidence type="ECO:0000256" key="1">
    <source>
        <dbReference type="SAM" id="Phobius"/>
    </source>
</evidence>
<proteinExistence type="predicted"/>
<feature type="transmembrane region" description="Helical" evidence="1">
    <location>
        <begin position="289"/>
        <end position="306"/>
    </location>
</feature>
<gene>
    <name evidence="3" type="ORF">A3B54_03205</name>
</gene>
<evidence type="ECO:0000313" key="4">
    <source>
        <dbReference type="Proteomes" id="UP000177039"/>
    </source>
</evidence>
<protein>
    <recommendedName>
        <fullName evidence="2">Glycosyltransferase RgtA/B/C/D-like domain-containing protein</fullName>
    </recommendedName>
</protein>
<organism evidence="3 4">
    <name type="scientific">Candidatus Curtissbacteria bacterium RIFCSPLOWO2_01_FULL_42_50</name>
    <dbReference type="NCBI Taxonomy" id="1797730"/>
    <lineage>
        <taxon>Bacteria</taxon>
        <taxon>Candidatus Curtissiibacteriota</taxon>
    </lineage>
</organism>
<feature type="transmembrane region" description="Helical" evidence="1">
    <location>
        <begin position="166"/>
        <end position="184"/>
    </location>
</feature>
<evidence type="ECO:0000259" key="2">
    <source>
        <dbReference type="Pfam" id="PF13231"/>
    </source>
</evidence>
<feature type="transmembrane region" description="Helical" evidence="1">
    <location>
        <begin position="42"/>
        <end position="63"/>
    </location>
</feature>
<name>A0A1F5H6B2_9BACT</name>
<reference evidence="3 4" key="1">
    <citation type="journal article" date="2016" name="Nat. Commun.">
        <title>Thousands of microbial genomes shed light on interconnected biogeochemical processes in an aquifer system.</title>
        <authorList>
            <person name="Anantharaman K."/>
            <person name="Brown C.T."/>
            <person name="Hug L.A."/>
            <person name="Sharon I."/>
            <person name="Castelle C.J."/>
            <person name="Probst A.J."/>
            <person name="Thomas B.C."/>
            <person name="Singh A."/>
            <person name="Wilkins M.J."/>
            <person name="Karaoz U."/>
            <person name="Brodie E.L."/>
            <person name="Williams K.H."/>
            <person name="Hubbard S.S."/>
            <person name="Banfield J.F."/>
        </authorList>
    </citation>
    <scope>NUCLEOTIDE SEQUENCE [LARGE SCALE GENOMIC DNA]</scope>
</reference>
<feature type="transmembrane region" description="Helical" evidence="1">
    <location>
        <begin position="215"/>
        <end position="232"/>
    </location>
</feature>